<dbReference type="PRINTS" id="PR00032">
    <property type="entry name" value="HTHARAC"/>
</dbReference>
<dbReference type="SUPFAM" id="SSF46689">
    <property type="entry name" value="Homeodomain-like"/>
    <property type="match status" value="2"/>
</dbReference>
<dbReference type="Gene3D" id="1.10.10.60">
    <property type="entry name" value="Homeodomain-like"/>
    <property type="match status" value="2"/>
</dbReference>
<dbReference type="InterPro" id="IPR011256">
    <property type="entry name" value="Reg_factor_effector_dom_sf"/>
</dbReference>
<dbReference type="EMBL" id="JARYZI010000009">
    <property type="protein sequence ID" value="MDH8679050.1"/>
    <property type="molecule type" value="Genomic_DNA"/>
</dbReference>
<keyword evidence="1" id="KW-0805">Transcription regulation</keyword>
<dbReference type="RefSeq" id="WP_281094947.1">
    <property type="nucleotide sequence ID" value="NZ_JARYZI010000009.1"/>
</dbReference>
<dbReference type="PROSITE" id="PS01124">
    <property type="entry name" value="HTH_ARAC_FAMILY_2"/>
    <property type="match status" value="1"/>
</dbReference>
<feature type="domain" description="HTH araC/xylS-type" evidence="4">
    <location>
        <begin position="8"/>
        <end position="106"/>
    </location>
</feature>
<dbReference type="InterPro" id="IPR050959">
    <property type="entry name" value="MarA-like"/>
</dbReference>
<organism evidence="5 6">
    <name type="scientific">Fusibacter bizertensis</name>
    <dbReference type="NCBI Taxonomy" id="1488331"/>
    <lineage>
        <taxon>Bacteria</taxon>
        <taxon>Bacillati</taxon>
        <taxon>Bacillota</taxon>
        <taxon>Clostridia</taxon>
        <taxon>Eubacteriales</taxon>
        <taxon>Eubacteriales Family XII. Incertae Sedis</taxon>
        <taxon>Fusibacter</taxon>
    </lineage>
</organism>
<dbReference type="PROSITE" id="PS00041">
    <property type="entry name" value="HTH_ARAC_FAMILY_1"/>
    <property type="match status" value="1"/>
</dbReference>
<dbReference type="InterPro" id="IPR009057">
    <property type="entry name" value="Homeodomain-like_sf"/>
</dbReference>
<dbReference type="SMART" id="SM00342">
    <property type="entry name" value="HTH_ARAC"/>
    <property type="match status" value="1"/>
</dbReference>
<proteinExistence type="predicted"/>
<evidence type="ECO:0000313" key="6">
    <source>
        <dbReference type="Proteomes" id="UP001158045"/>
    </source>
</evidence>
<reference evidence="5 6" key="1">
    <citation type="submission" date="2023-04" db="EMBL/GenBank/DDBJ databases">
        <title>Fusibacter bizertensis strain WBS, isolated from littoral bottom sediments of the Arctic seas - biochemical and genomic analysis.</title>
        <authorList>
            <person name="Brioukhanov A.L."/>
        </authorList>
    </citation>
    <scope>NUCLEOTIDE SEQUENCE [LARGE SCALE GENOMIC DNA]</scope>
    <source>
        <strain evidence="5 6">WBS</strain>
    </source>
</reference>
<dbReference type="Proteomes" id="UP001158045">
    <property type="component" value="Unassembled WGS sequence"/>
</dbReference>
<protein>
    <submittedName>
        <fullName evidence="5">GyrI-like domain-containing protein</fullName>
    </submittedName>
</protein>
<gene>
    <name evidence="5" type="ORF">QE109_12895</name>
</gene>
<dbReference type="Pfam" id="PF12833">
    <property type="entry name" value="HTH_18"/>
    <property type="match status" value="1"/>
</dbReference>
<evidence type="ECO:0000313" key="5">
    <source>
        <dbReference type="EMBL" id="MDH8679050.1"/>
    </source>
</evidence>
<dbReference type="Gene3D" id="3.20.80.10">
    <property type="entry name" value="Regulatory factor, effector binding domain"/>
    <property type="match status" value="1"/>
</dbReference>
<dbReference type="InterPro" id="IPR020449">
    <property type="entry name" value="Tscrpt_reg_AraC-type_HTH"/>
</dbReference>
<dbReference type="InterPro" id="IPR029442">
    <property type="entry name" value="GyrI-like"/>
</dbReference>
<keyword evidence="2" id="KW-0238">DNA-binding</keyword>
<comment type="caution">
    <text evidence="5">The sequence shown here is derived from an EMBL/GenBank/DDBJ whole genome shotgun (WGS) entry which is preliminary data.</text>
</comment>
<keyword evidence="6" id="KW-1185">Reference proteome</keyword>
<dbReference type="SUPFAM" id="SSF55136">
    <property type="entry name" value="Probable bacterial effector-binding domain"/>
    <property type="match status" value="1"/>
</dbReference>
<dbReference type="PANTHER" id="PTHR47504">
    <property type="entry name" value="RIGHT ORIGIN-BINDING PROTEIN"/>
    <property type="match status" value="1"/>
</dbReference>
<evidence type="ECO:0000256" key="3">
    <source>
        <dbReference type="ARBA" id="ARBA00023163"/>
    </source>
</evidence>
<dbReference type="PANTHER" id="PTHR47504:SF5">
    <property type="entry name" value="RIGHT ORIGIN-BINDING PROTEIN"/>
    <property type="match status" value="1"/>
</dbReference>
<dbReference type="InterPro" id="IPR010499">
    <property type="entry name" value="AraC_E-bd"/>
</dbReference>
<dbReference type="Pfam" id="PF06445">
    <property type="entry name" value="GyrI-like"/>
    <property type="match status" value="1"/>
</dbReference>
<dbReference type="InterPro" id="IPR018062">
    <property type="entry name" value="HTH_AraC-typ_CS"/>
</dbReference>
<evidence type="ECO:0000259" key="4">
    <source>
        <dbReference type="PROSITE" id="PS01124"/>
    </source>
</evidence>
<name>A0ABT6NF50_9FIRM</name>
<evidence type="ECO:0000256" key="2">
    <source>
        <dbReference type="ARBA" id="ARBA00023125"/>
    </source>
</evidence>
<evidence type="ECO:0000256" key="1">
    <source>
        <dbReference type="ARBA" id="ARBA00023015"/>
    </source>
</evidence>
<sequence length="289" mass="33206">MDWVKHLNEVINYIEKNLTDEISYDLISKIAGCSVYNFQRMFSYIADKPLSEYIRYRRLTMAAFDLLNSSDRIIDIALKYGYESQDAFSRAFKNFHGVLPSSVRTGIVQLKSCPKLSFQISIRGENQMNYQVEQWPAFKVMGILNSISTSTAFEDVPSIWENAWKDGTMKRFIENFPDYRPAGFLGIAVGGKWGNSEEMDYIIAVTSHVDVPECKHAPVLEGMTEFSYPSATWVVINADGELPKAVQDIYREFYSEWLPNSGYKLANLPVIECYLQENRQELWIAVEVD</sequence>
<dbReference type="InterPro" id="IPR018060">
    <property type="entry name" value="HTH_AraC"/>
</dbReference>
<keyword evidence="3" id="KW-0804">Transcription</keyword>
<dbReference type="SMART" id="SM00871">
    <property type="entry name" value="AraC_E_bind"/>
    <property type="match status" value="1"/>
</dbReference>
<accession>A0ABT6NF50</accession>